<dbReference type="Proteomes" id="UP000030665">
    <property type="component" value="Unassembled WGS sequence"/>
</dbReference>
<dbReference type="InterPro" id="IPR016024">
    <property type="entry name" value="ARM-type_fold"/>
</dbReference>
<evidence type="ECO:0000256" key="1">
    <source>
        <dbReference type="ARBA" id="ARBA00004123"/>
    </source>
</evidence>
<dbReference type="SUPFAM" id="SSF48371">
    <property type="entry name" value="ARM repeat"/>
    <property type="match status" value="1"/>
</dbReference>
<name>A0A077ZH73_TRITR</name>
<accession>A0A077ZH73</accession>
<dbReference type="InterPro" id="IPR040016">
    <property type="entry name" value="XPO6"/>
</dbReference>
<evidence type="ECO:0000256" key="6">
    <source>
        <dbReference type="ARBA" id="ARBA00022927"/>
    </source>
</evidence>
<dbReference type="EMBL" id="HG806252">
    <property type="protein sequence ID" value="CDW58010.1"/>
    <property type="molecule type" value="Genomic_DNA"/>
</dbReference>
<evidence type="ECO:0000256" key="5">
    <source>
        <dbReference type="ARBA" id="ARBA00022490"/>
    </source>
</evidence>
<evidence type="ECO:0000256" key="4">
    <source>
        <dbReference type="ARBA" id="ARBA00022448"/>
    </source>
</evidence>
<evidence type="ECO:0000313" key="9">
    <source>
        <dbReference type="Proteomes" id="UP000030665"/>
    </source>
</evidence>
<dbReference type="AlphaFoldDB" id="A0A077ZH73"/>
<dbReference type="PANTHER" id="PTHR21452:SF4">
    <property type="entry name" value="EXPORTIN-6"/>
    <property type="match status" value="1"/>
</dbReference>
<reference evidence="8" key="2">
    <citation type="submission" date="2014-03" db="EMBL/GenBank/DDBJ databases">
        <title>The whipworm genome and dual-species transcriptomics of an intimate host-pathogen interaction.</title>
        <authorList>
            <person name="Foth B.J."/>
            <person name="Tsai I.J."/>
            <person name="Reid A.J."/>
            <person name="Bancroft A.J."/>
            <person name="Nichol S."/>
            <person name="Tracey A."/>
            <person name="Holroyd N."/>
            <person name="Cotton J.A."/>
            <person name="Stanley E.J."/>
            <person name="Zarowiecki M."/>
            <person name="Liu J.Z."/>
            <person name="Huckvale T."/>
            <person name="Cooper P.J."/>
            <person name="Grencis R.K."/>
            <person name="Berriman M."/>
        </authorList>
    </citation>
    <scope>NUCLEOTIDE SEQUENCE [LARGE SCALE GENOMIC DNA]</scope>
</reference>
<comment type="subcellular location">
    <subcellularLocation>
        <location evidence="2">Cytoplasm</location>
    </subcellularLocation>
    <subcellularLocation>
        <location evidence="1">Nucleus</location>
    </subcellularLocation>
</comment>
<protein>
    <submittedName>
        <fullName evidence="8">Uncharacterized protein</fullName>
    </submittedName>
</protein>
<keyword evidence="7" id="KW-0539">Nucleus</keyword>
<dbReference type="GO" id="GO:0005634">
    <property type="term" value="C:nucleus"/>
    <property type="evidence" value="ECO:0007669"/>
    <property type="project" value="UniProtKB-SubCell"/>
</dbReference>
<keyword evidence="9" id="KW-1185">Reference proteome</keyword>
<evidence type="ECO:0000256" key="3">
    <source>
        <dbReference type="ARBA" id="ARBA00009466"/>
    </source>
</evidence>
<evidence type="ECO:0000313" key="8">
    <source>
        <dbReference type="EMBL" id="CDW58010.1"/>
    </source>
</evidence>
<keyword evidence="4" id="KW-0813">Transport</keyword>
<organism evidence="8 9">
    <name type="scientific">Trichuris trichiura</name>
    <name type="common">Whipworm</name>
    <name type="synonym">Trichocephalus trichiurus</name>
    <dbReference type="NCBI Taxonomy" id="36087"/>
    <lineage>
        <taxon>Eukaryota</taxon>
        <taxon>Metazoa</taxon>
        <taxon>Ecdysozoa</taxon>
        <taxon>Nematoda</taxon>
        <taxon>Enoplea</taxon>
        <taxon>Dorylaimia</taxon>
        <taxon>Trichinellida</taxon>
        <taxon>Trichuridae</taxon>
        <taxon>Trichuris</taxon>
    </lineage>
</organism>
<dbReference type="OrthoDB" id="10261013at2759"/>
<comment type="similarity">
    <text evidence="3">Belongs to the exportin family.</text>
</comment>
<dbReference type="PANTHER" id="PTHR21452">
    <property type="entry name" value="EXPORTIN-6"/>
    <property type="match status" value="1"/>
</dbReference>
<proteinExistence type="inferred from homology"/>
<keyword evidence="5" id="KW-0963">Cytoplasm</keyword>
<evidence type="ECO:0000256" key="2">
    <source>
        <dbReference type="ARBA" id="ARBA00004496"/>
    </source>
</evidence>
<sequence>MQDNESVLQEYQLTLREIGSASTSNERRRQLLENMPKLDSISDIEFLCHILLSENSDLPVIMFSIAKLENRITSELPFAEPQRRRHLFQTIFNLSHSYDVAGKPICAVRKLMSIAANITRHSDEADAAEYFLMMLEMITCEKSRPFAIKLLKVSIEEFVESNRCKTLPYERLQHMKAFAVQQTSQFYSLIIELISKKLAAFLPCAYPVREVPPGFNISSVLEQFISVLKATNDSFAKAVRNNFDQLTLELSCLGTLVRTVEADSLVGDHSLHIIYVLAFVGLQLTVQPMDPTCLDISELAVSCLQQLSERQWSLRSVEKSEMVFFLASVFSDLQRAPQSLDVLQSVLITILPTIKGRLPNSRFQNALRLLHLYANCFYAKQVENIPSGFLHNQLVCLDKSQHVDTCRTFCECWASMLDAVILRMETVANKQSAQPASYLPEGFCAAFGLALLRKLALFEVADEDDEPAETIEWFDSGSLPRFCLELLALLARVDINSQWHIVMGEYERTAASVQRCIVEVFHSGASVPFNNMDSSEVAQVNDQLRQYRCVIKAACCLTGPFDAWNCGDHFERCYEFLTRHCEMTLLLTRSFFNKPTSIYGVFEEPIVSTMATALLCFRSYSPWLSSCYADAQQSGNRNVEVSLLVSTALNAVTAVLRDSQFCGKLAQAAVLTLRSILLTIRPHSFVLSMNGIQSLYRQSIDGLYKCLPDDIRNALYVSLANYLILPWYNAVGEEQEWSQRKPVYEQLIRSILADYFAVVDAEQSVPYEMAAPVIKKAAPLIVALLDSIENESAVTKRTCYDVMRLFGKGTLSLLVLYKQHLDCVQSLLELLSHLLRTLIMQFGVDFTKQLSCTLFDLCTSTDFFSGLQADTKEATSVLECFVSVLSTIVVQTSSKFSSLLPEVVALVIGPLFNAVRKVSLALLNLQQNYE</sequence>
<dbReference type="GO" id="GO:0005049">
    <property type="term" value="F:nuclear export signal receptor activity"/>
    <property type="evidence" value="ECO:0007669"/>
    <property type="project" value="InterPro"/>
</dbReference>
<dbReference type="GO" id="GO:0005737">
    <property type="term" value="C:cytoplasm"/>
    <property type="evidence" value="ECO:0007669"/>
    <property type="project" value="UniProtKB-SubCell"/>
</dbReference>
<gene>
    <name evidence="8" type="ORF">TTRE_0000631101</name>
</gene>
<dbReference type="GO" id="GO:0006611">
    <property type="term" value="P:protein export from nucleus"/>
    <property type="evidence" value="ECO:0007669"/>
    <property type="project" value="InterPro"/>
</dbReference>
<reference evidence="8" key="1">
    <citation type="submission" date="2014-01" db="EMBL/GenBank/DDBJ databases">
        <authorList>
            <person name="Aslett M."/>
        </authorList>
    </citation>
    <scope>NUCLEOTIDE SEQUENCE</scope>
</reference>
<keyword evidence="6" id="KW-0653">Protein transport</keyword>
<evidence type="ECO:0000256" key="7">
    <source>
        <dbReference type="ARBA" id="ARBA00023242"/>
    </source>
</evidence>
<dbReference type="STRING" id="36087.A0A077ZH73"/>